<name>A0ABV0MLH6_9TELE</name>
<gene>
    <name evidence="2" type="ORF">GOODEAATRI_028335</name>
</gene>
<feature type="chain" id="PRO_5045413822" evidence="1">
    <location>
        <begin position="20"/>
        <end position="113"/>
    </location>
</feature>
<keyword evidence="3" id="KW-1185">Reference proteome</keyword>
<evidence type="ECO:0000313" key="3">
    <source>
        <dbReference type="Proteomes" id="UP001476798"/>
    </source>
</evidence>
<proteinExistence type="predicted"/>
<protein>
    <submittedName>
        <fullName evidence="2">Uncharacterized protein</fullName>
    </submittedName>
</protein>
<organism evidence="2 3">
    <name type="scientific">Goodea atripinnis</name>
    <dbReference type="NCBI Taxonomy" id="208336"/>
    <lineage>
        <taxon>Eukaryota</taxon>
        <taxon>Metazoa</taxon>
        <taxon>Chordata</taxon>
        <taxon>Craniata</taxon>
        <taxon>Vertebrata</taxon>
        <taxon>Euteleostomi</taxon>
        <taxon>Actinopterygii</taxon>
        <taxon>Neopterygii</taxon>
        <taxon>Teleostei</taxon>
        <taxon>Neoteleostei</taxon>
        <taxon>Acanthomorphata</taxon>
        <taxon>Ovalentaria</taxon>
        <taxon>Atherinomorphae</taxon>
        <taxon>Cyprinodontiformes</taxon>
        <taxon>Goodeidae</taxon>
        <taxon>Goodea</taxon>
    </lineage>
</organism>
<reference evidence="2 3" key="1">
    <citation type="submission" date="2021-06" db="EMBL/GenBank/DDBJ databases">
        <authorList>
            <person name="Palmer J.M."/>
        </authorList>
    </citation>
    <scope>NUCLEOTIDE SEQUENCE [LARGE SCALE GENOMIC DNA]</scope>
    <source>
        <strain evidence="2 3">GA_2019</strain>
        <tissue evidence="2">Muscle</tissue>
    </source>
</reference>
<dbReference type="EMBL" id="JAHRIO010003906">
    <property type="protein sequence ID" value="MEQ2159938.1"/>
    <property type="molecule type" value="Genomic_DNA"/>
</dbReference>
<accession>A0ABV0MLH6</accession>
<evidence type="ECO:0000256" key="1">
    <source>
        <dbReference type="SAM" id="SignalP"/>
    </source>
</evidence>
<dbReference type="Proteomes" id="UP001476798">
    <property type="component" value="Unassembled WGS sequence"/>
</dbReference>
<evidence type="ECO:0000313" key="2">
    <source>
        <dbReference type="EMBL" id="MEQ2159938.1"/>
    </source>
</evidence>
<sequence length="113" mass="12468">MHFHGLAVLMVAGCYTSLQESCNPDHMPPLSTESQTKMTAECPVCRGVFDIDTIETHASDCGICSSDKEGNLRKGLRLYGLLEVMETHPGLCLPLFVPREDDRVGIHFLCCLN</sequence>
<keyword evidence="1" id="KW-0732">Signal</keyword>
<comment type="caution">
    <text evidence="2">The sequence shown here is derived from an EMBL/GenBank/DDBJ whole genome shotgun (WGS) entry which is preliminary data.</text>
</comment>
<feature type="signal peptide" evidence="1">
    <location>
        <begin position="1"/>
        <end position="19"/>
    </location>
</feature>